<evidence type="ECO:0000256" key="5">
    <source>
        <dbReference type="ARBA" id="ARBA00023242"/>
    </source>
</evidence>
<gene>
    <name evidence="8" type="ORF">OHC33_009468</name>
</gene>
<evidence type="ECO:0000256" key="2">
    <source>
        <dbReference type="ARBA" id="ARBA00023015"/>
    </source>
</evidence>
<feature type="compositionally biased region" description="Polar residues" evidence="6">
    <location>
        <begin position="289"/>
        <end position="300"/>
    </location>
</feature>
<dbReference type="GO" id="GO:0000981">
    <property type="term" value="F:DNA-binding transcription factor activity, RNA polymerase II-specific"/>
    <property type="evidence" value="ECO:0007669"/>
    <property type="project" value="TreeGrafter"/>
</dbReference>
<dbReference type="SMART" id="SM00091">
    <property type="entry name" value="PAS"/>
    <property type="match status" value="2"/>
</dbReference>
<evidence type="ECO:0000313" key="9">
    <source>
        <dbReference type="Proteomes" id="UP001316803"/>
    </source>
</evidence>
<evidence type="ECO:0000256" key="4">
    <source>
        <dbReference type="ARBA" id="ARBA00023163"/>
    </source>
</evidence>
<keyword evidence="5" id="KW-0539">Nucleus</keyword>
<dbReference type="InterPro" id="IPR013655">
    <property type="entry name" value="PAS_fold_3"/>
</dbReference>
<keyword evidence="9" id="KW-1185">Reference proteome</keyword>
<dbReference type="PANTHER" id="PTHR23043">
    <property type="entry name" value="HYPOXIA-INDUCIBLE FACTOR 1 ALPHA"/>
    <property type="match status" value="1"/>
</dbReference>
<dbReference type="GO" id="GO:0005634">
    <property type="term" value="C:nucleus"/>
    <property type="evidence" value="ECO:0007669"/>
    <property type="project" value="UniProtKB-SubCell"/>
</dbReference>
<feature type="compositionally biased region" description="Basic and acidic residues" evidence="6">
    <location>
        <begin position="565"/>
        <end position="577"/>
    </location>
</feature>
<name>A0AAN8I4S6_9EURO</name>
<evidence type="ECO:0000256" key="1">
    <source>
        <dbReference type="ARBA" id="ARBA00004123"/>
    </source>
</evidence>
<feature type="compositionally biased region" description="Pro residues" evidence="6">
    <location>
        <begin position="341"/>
        <end position="353"/>
    </location>
</feature>
<keyword evidence="4" id="KW-0804">Transcription</keyword>
<organism evidence="8 9">
    <name type="scientific">Knufia fluminis</name>
    <dbReference type="NCBI Taxonomy" id="191047"/>
    <lineage>
        <taxon>Eukaryota</taxon>
        <taxon>Fungi</taxon>
        <taxon>Dikarya</taxon>
        <taxon>Ascomycota</taxon>
        <taxon>Pezizomycotina</taxon>
        <taxon>Eurotiomycetes</taxon>
        <taxon>Chaetothyriomycetidae</taxon>
        <taxon>Chaetothyriales</taxon>
        <taxon>Trichomeriaceae</taxon>
        <taxon>Knufia</taxon>
    </lineage>
</organism>
<feature type="domain" description="PAS" evidence="7">
    <location>
        <begin position="1"/>
        <end position="48"/>
    </location>
</feature>
<comment type="caution">
    <text evidence="8">The sequence shown here is derived from an EMBL/GenBank/DDBJ whole genome shotgun (WGS) entry which is preliminary data.</text>
</comment>
<dbReference type="AlphaFoldDB" id="A0AAN8I4S6"/>
<dbReference type="Gene3D" id="3.30.450.20">
    <property type="entry name" value="PAS domain"/>
    <property type="match status" value="1"/>
</dbReference>
<dbReference type="NCBIfam" id="TIGR00229">
    <property type="entry name" value="sensory_box"/>
    <property type="match status" value="1"/>
</dbReference>
<feature type="region of interest" description="Disordered" evidence="6">
    <location>
        <begin position="280"/>
        <end position="353"/>
    </location>
</feature>
<sequence length="577" mass="62576">METVFITIHDLSLDARIRYCSDSIEEILGYRPNEVKGKSCWEYFHPDEIPFARAIHGRGLDLEKAAALNYCRIRHKDGSWIGCECVFTVVYDVLVASTSIYQRGEKAQRRAVEGATVRRVFSSSPRDPRYHMLSYISNKFTQPIQPQAREPRAALILNRFTRTSTIMFATNGVEQILGFTPTQLVGKSFYYCISENCLSDAVRTLESAKGNDSIAYLRFYFRDPSLPDPPLIEQGNSDSDSDESEDGGMPLSRGSSVSVQSPTPMADGANVPEIAVRAPEVDGTAGPHNDSNLSSTQHNRINGLHHSSSSGTSTDMDGNGSVFDRPLQPARSSASSVSPPEETPPQESTPPPGAIEIEAVVSCSSDGLVVVLRRAQEIVPTASTVEQPSFPNGLFASPWASEPVLPDGVPQATAAPSISNGSEPTEAGFMSAIRDVAVFAWSLTGINGALLDKASGPGQPSGEAMPPGGLPIWDPNAPPGHNDCYNGFSGGTHRRVWDVGNPSETHKIDGEVSSSSSDDEVVWRRAPVMPTYKRPKRRAHQAFDTDEDSADQGGVSVQDNRRRKLENGQRHDSSTSR</sequence>
<reference evidence="8 9" key="1">
    <citation type="submission" date="2022-12" db="EMBL/GenBank/DDBJ databases">
        <title>Genomic features and morphological characterization of a novel Knufia sp. strain isolated from spacecraft assembly facility.</title>
        <authorList>
            <person name="Teixeira M."/>
            <person name="Chander A.M."/>
            <person name="Stajich J.E."/>
            <person name="Venkateswaran K."/>
        </authorList>
    </citation>
    <scope>NUCLEOTIDE SEQUENCE [LARGE SCALE GENOMIC DNA]</scope>
    <source>
        <strain evidence="8 9">FJI-L2-BK-P2</strain>
    </source>
</reference>
<dbReference type="SUPFAM" id="SSF55785">
    <property type="entry name" value="PYP-like sensor domain (PAS domain)"/>
    <property type="match status" value="1"/>
</dbReference>
<feature type="region of interest" description="Disordered" evidence="6">
    <location>
        <begin position="501"/>
        <end position="577"/>
    </location>
</feature>
<keyword evidence="3" id="KW-0238">DNA-binding</keyword>
<dbReference type="Proteomes" id="UP001316803">
    <property type="component" value="Unassembled WGS sequence"/>
</dbReference>
<accession>A0AAN8I4S6</accession>
<evidence type="ECO:0000259" key="7">
    <source>
        <dbReference type="PROSITE" id="PS50112"/>
    </source>
</evidence>
<protein>
    <recommendedName>
        <fullName evidence="7">PAS domain-containing protein</fullName>
    </recommendedName>
</protein>
<feature type="compositionally biased region" description="Low complexity" evidence="6">
    <location>
        <begin position="302"/>
        <end position="321"/>
    </location>
</feature>
<dbReference type="CDD" id="cd00130">
    <property type="entry name" value="PAS"/>
    <property type="match status" value="1"/>
</dbReference>
<feature type="compositionally biased region" description="Polar residues" evidence="6">
    <location>
        <begin position="253"/>
        <end position="263"/>
    </location>
</feature>
<dbReference type="InterPro" id="IPR000014">
    <property type="entry name" value="PAS"/>
</dbReference>
<proteinExistence type="predicted"/>
<evidence type="ECO:0000256" key="3">
    <source>
        <dbReference type="ARBA" id="ARBA00023125"/>
    </source>
</evidence>
<feature type="region of interest" description="Disordered" evidence="6">
    <location>
        <begin position="454"/>
        <end position="477"/>
    </location>
</feature>
<evidence type="ECO:0000256" key="6">
    <source>
        <dbReference type="SAM" id="MobiDB-lite"/>
    </source>
</evidence>
<dbReference type="PROSITE" id="PS50112">
    <property type="entry name" value="PAS"/>
    <property type="match status" value="1"/>
</dbReference>
<dbReference type="Pfam" id="PF08447">
    <property type="entry name" value="PAS_3"/>
    <property type="match status" value="1"/>
</dbReference>
<comment type="subcellular location">
    <subcellularLocation>
        <location evidence="1">Nucleus</location>
    </subcellularLocation>
</comment>
<dbReference type="GO" id="GO:0000977">
    <property type="term" value="F:RNA polymerase II transcription regulatory region sequence-specific DNA binding"/>
    <property type="evidence" value="ECO:0007669"/>
    <property type="project" value="TreeGrafter"/>
</dbReference>
<feature type="region of interest" description="Disordered" evidence="6">
    <location>
        <begin position="227"/>
        <end position="268"/>
    </location>
</feature>
<feature type="compositionally biased region" description="Low complexity" evidence="6">
    <location>
        <begin position="328"/>
        <end position="340"/>
    </location>
</feature>
<keyword evidence="2" id="KW-0805">Transcription regulation</keyword>
<dbReference type="PANTHER" id="PTHR23043:SF17">
    <property type="entry name" value="PROTEIN SIMILAR"/>
    <property type="match status" value="1"/>
</dbReference>
<dbReference type="InterPro" id="IPR035965">
    <property type="entry name" value="PAS-like_dom_sf"/>
</dbReference>
<evidence type="ECO:0000313" key="8">
    <source>
        <dbReference type="EMBL" id="KAK5949476.1"/>
    </source>
</evidence>
<dbReference type="EMBL" id="JAKLMC020000035">
    <property type="protein sequence ID" value="KAK5949476.1"/>
    <property type="molecule type" value="Genomic_DNA"/>
</dbReference>